<keyword evidence="9" id="KW-1185">Reference proteome</keyword>
<organism evidence="8 9">
    <name type="scientific">Acidocella aquatica</name>
    <dbReference type="NCBI Taxonomy" id="1922313"/>
    <lineage>
        <taxon>Bacteria</taxon>
        <taxon>Pseudomonadati</taxon>
        <taxon>Pseudomonadota</taxon>
        <taxon>Alphaproteobacteria</taxon>
        <taxon>Acetobacterales</taxon>
        <taxon>Acidocellaceae</taxon>
        <taxon>Acidocella</taxon>
    </lineage>
</organism>
<feature type="transmembrane region" description="Helical" evidence="7">
    <location>
        <begin position="337"/>
        <end position="358"/>
    </location>
</feature>
<evidence type="ECO:0000256" key="4">
    <source>
        <dbReference type="ARBA" id="ARBA00022692"/>
    </source>
</evidence>
<evidence type="ECO:0000313" key="8">
    <source>
        <dbReference type="EMBL" id="GLR68030.1"/>
    </source>
</evidence>
<feature type="transmembrane region" description="Helical" evidence="7">
    <location>
        <begin position="273"/>
        <end position="293"/>
    </location>
</feature>
<protein>
    <submittedName>
        <fullName evidence="8">Chromate transporter</fullName>
    </submittedName>
</protein>
<dbReference type="Proteomes" id="UP001156641">
    <property type="component" value="Unassembled WGS sequence"/>
</dbReference>
<comment type="subcellular location">
    <subcellularLocation>
        <location evidence="1">Cell membrane</location>
        <topology evidence="1">Multi-pass membrane protein</topology>
    </subcellularLocation>
</comment>
<feature type="transmembrane region" description="Helical" evidence="7">
    <location>
        <begin position="15"/>
        <end position="37"/>
    </location>
</feature>
<accession>A0ABQ6ADA9</accession>
<evidence type="ECO:0000256" key="5">
    <source>
        <dbReference type="ARBA" id="ARBA00022989"/>
    </source>
</evidence>
<dbReference type="PANTHER" id="PTHR33567">
    <property type="entry name" value="CHROMATE ION TRANSPORTER (EUROFUNG)"/>
    <property type="match status" value="1"/>
</dbReference>
<evidence type="ECO:0000256" key="7">
    <source>
        <dbReference type="SAM" id="Phobius"/>
    </source>
</evidence>
<dbReference type="Pfam" id="PF02417">
    <property type="entry name" value="Chromate_transp"/>
    <property type="match status" value="2"/>
</dbReference>
<dbReference type="PANTHER" id="PTHR33567:SF3">
    <property type="entry name" value="CHROMATE ION TRANSPORTER (EUROFUNG)"/>
    <property type="match status" value="1"/>
</dbReference>
<proteinExistence type="inferred from homology"/>
<sequence length="399" mass="41526">MKPPSPQPEGSALEVLRAFFVLGLTSFGGPVAHFGYFRREFVEKRAWLSEHDYSGLLALCQFLPGPASSQTGFCIGLKRAGWRGGLAAWVGFTLPSALLMLALAHWMDMFQGMPMARGALHGLQLAAVAVVAQAVCVMARSLCPDTPRRALALLAAAILGLQPDTAGQILVLVIGAVIGRLALEQDRPAAPFRPAAGISLRTHRAALLCMLAFLVLLILAFLAPESGVLALFGAFYRAGALVFGGGHVVLPLLRDAVVVPGWISPRWFLAGYGAAQAVPGPLFTVAAFLGALASGGPGGLLGATVATMAIFLPGLLIVAATLPYWEVLRGRRGLASAMMGVNAAVVGLLGAALINLLTLSTMRSVWDLPITAAALLLLTVGRARPLLVVVFCAAAGMVL</sequence>
<feature type="transmembrane region" description="Helical" evidence="7">
    <location>
        <begin position="300"/>
        <end position="325"/>
    </location>
</feature>
<gene>
    <name evidence="8" type="ORF">GCM10010909_27110</name>
</gene>
<evidence type="ECO:0000256" key="1">
    <source>
        <dbReference type="ARBA" id="ARBA00004651"/>
    </source>
</evidence>
<comment type="caution">
    <text evidence="8">The sequence shown here is derived from an EMBL/GenBank/DDBJ whole genome shotgun (WGS) entry which is preliminary data.</text>
</comment>
<dbReference type="NCBIfam" id="TIGR00937">
    <property type="entry name" value="2A51"/>
    <property type="match status" value="1"/>
</dbReference>
<keyword evidence="3" id="KW-1003">Cell membrane</keyword>
<comment type="similarity">
    <text evidence="2">Belongs to the chromate ion transporter (CHR) (TC 2.A.51) family.</text>
</comment>
<keyword evidence="4 7" id="KW-0812">Transmembrane</keyword>
<feature type="transmembrane region" description="Helical" evidence="7">
    <location>
        <begin position="86"/>
        <end position="107"/>
    </location>
</feature>
<feature type="transmembrane region" description="Helical" evidence="7">
    <location>
        <begin position="234"/>
        <end position="253"/>
    </location>
</feature>
<dbReference type="InterPro" id="IPR014047">
    <property type="entry name" value="Chr_Tranpt_l_chain"/>
</dbReference>
<keyword evidence="5 7" id="KW-1133">Transmembrane helix</keyword>
<evidence type="ECO:0000313" key="9">
    <source>
        <dbReference type="Proteomes" id="UP001156641"/>
    </source>
</evidence>
<dbReference type="EMBL" id="BSOS01000073">
    <property type="protein sequence ID" value="GLR68030.1"/>
    <property type="molecule type" value="Genomic_DNA"/>
</dbReference>
<keyword evidence="6 7" id="KW-0472">Membrane</keyword>
<dbReference type="InterPro" id="IPR003370">
    <property type="entry name" value="Chromate_transpt"/>
</dbReference>
<dbReference type="RefSeq" id="WP_284258859.1">
    <property type="nucleotide sequence ID" value="NZ_BSOS01000073.1"/>
</dbReference>
<feature type="transmembrane region" description="Helical" evidence="7">
    <location>
        <begin position="203"/>
        <end position="222"/>
    </location>
</feature>
<dbReference type="PIRSF" id="PIRSF004810">
    <property type="entry name" value="ChrA"/>
    <property type="match status" value="1"/>
</dbReference>
<feature type="transmembrane region" description="Helical" evidence="7">
    <location>
        <begin position="370"/>
        <end position="398"/>
    </location>
</feature>
<evidence type="ECO:0000256" key="2">
    <source>
        <dbReference type="ARBA" id="ARBA00005262"/>
    </source>
</evidence>
<evidence type="ECO:0000256" key="3">
    <source>
        <dbReference type="ARBA" id="ARBA00022475"/>
    </source>
</evidence>
<evidence type="ECO:0000256" key="6">
    <source>
        <dbReference type="ARBA" id="ARBA00023136"/>
    </source>
</evidence>
<name>A0ABQ6ADA9_9PROT</name>
<reference evidence="9" key="1">
    <citation type="journal article" date="2019" name="Int. J. Syst. Evol. Microbiol.">
        <title>The Global Catalogue of Microorganisms (GCM) 10K type strain sequencing project: providing services to taxonomists for standard genome sequencing and annotation.</title>
        <authorList>
            <consortium name="The Broad Institute Genomics Platform"/>
            <consortium name="The Broad Institute Genome Sequencing Center for Infectious Disease"/>
            <person name="Wu L."/>
            <person name="Ma J."/>
        </authorList>
    </citation>
    <scope>NUCLEOTIDE SEQUENCE [LARGE SCALE GENOMIC DNA]</scope>
    <source>
        <strain evidence="9">NBRC 112502</strain>
    </source>
</reference>
<feature type="transmembrane region" description="Helical" evidence="7">
    <location>
        <begin position="119"/>
        <end position="139"/>
    </location>
</feature>